<reference evidence="14" key="1">
    <citation type="submission" date="2022-07" db="EMBL/GenBank/DDBJ databases">
        <title>Draft genome sequence of Zalerion maritima ATCC 34329, a (micro)plastics degrading marine fungus.</title>
        <authorList>
            <person name="Paco A."/>
            <person name="Goncalves M.F.M."/>
            <person name="Rocha-Santos T.A.P."/>
            <person name="Alves A."/>
        </authorList>
    </citation>
    <scope>NUCLEOTIDE SEQUENCE</scope>
    <source>
        <strain evidence="14">ATCC 34329</strain>
    </source>
</reference>
<dbReference type="Proteomes" id="UP001201980">
    <property type="component" value="Unassembled WGS sequence"/>
</dbReference>
<sequence>MLTEWCWVRRFPGLTNQEQRELQSRMEKRQMKDFMGFFSNLVDNCFESCIDDFSSKALSRRESGCVQRCFSKSLAVQQRLSDRFQEQNQLMMQAQQGK</sequence>
<organism evidence="14 15">
    <name type="scientific">Zalerion maritima</name>
    <dbReference type="NCBI Taxonomy" id="339359"/>
    <lineage>
        <taxon>Eukaryota</taxon>
        <taxon>Fungi</taxon>
        <taxon>Dikarya</taxon>
        <taxon>Ascomycota</taxon>
        <taxon>Pezizomycotina</taxon>
        <taxon>Sordariomycetes</taxon>
        <taxon>Lulworthiomycetidae</taxon>
        <taxon>Lulworthiales</taxon>
        <taxon>Lulworthiaceae</taxon>
        <taxon>Zalerion</taxon>
    </lineage>
</organism>
<evidence type="ECO:0000256" key="5">
    <source>
        <dbReference type="ARBA" id="ARBA00022792"/>
    </source>
</evidence>
<evidence type="ECO:0000256" key="7">
    <source>
        <dbReference type="ARBA" id="ARBA00022927"/>
    </source>
</evidence>
<keyword evidence="4" id="KW-0479">Metal-binding</keyword>
<dbReference type="AlphaFoldDB" id="A0AAD5WMJ9"/>
<evidence type="ECO:0000259" key="13">
    <source>
        <dbReference type="Pfam" id="PF02953"/>
    </source>
</evidence>
<accession>A0AAD5WMJ9</accession>
<dbReference type="GO" id="GO:0005743">
    <property type="term" value="C:mitochondrial inner membrane"/>
    <property type="evidence" value="ECO:0007669"/>
    <property type="project" value="UniProtKB-SubCell"/>
</dbReference>
<evidence type="ECO:0000256" key="10">
    <source>
        <dbReference type="ARBA" id="ARBA00023157"/>
    </source>
</evidence>
<evidence type="ECO:0000256" key="2">
    <source>
        <dbReference type="ARBA" id="ARBA00006720"/>
    </source>
</evidence>
<evidence type="ECO:0000256" key="12">
    <source>
        <dbReference type="RuleBase" id="RU367043"/>
    </source>
</evidence>
<keyword evidence="15" id="KW-1185">Reference proteome</keyword>
<dbReference type="InterPro" id="IPR035427">
    <property type="entry name" value="Tim10-like_dom_sf"/>
</dbReference>
<dbReference type="InterPro" id="IPR004217">
    <property type="entry name" value="Tim10-like"/>
</dbReference>
<evidence type="ECO:0000256" key="4">
    <source>
        <dbReference type="ARBA" id="ARBA00022723"/>
    </source>
</evidence>
<evidence type="ECO:0000256" key="8">
    <source>
        <dbReference type="ARBA" id="ARBA00023010"/>
    </source>
</evidence>
<evidence type="ECO:0000313" key="15">
    <source>
        <dbReference type="Proteomes" id="UP001201980"/>
    </source>
</evidence>
<dbReference type="GO" id="GO:0046872">
    <property type="term" value="F:metal ion binding"/>
    <property type="evidence" value="ECO:0007669"/>
    <property type="project" value="UniProtKB-KW"/>
</dbReference>
<gene>
    <name evidence="14" type="ORF">MKZ38_008283</name>
</gene>
<keyword evidence="8 12" id="KW-0811">Translocation</keyword>
<keyword evidence="5 12" id="KW-0472">Membrane</keyword>
<protein>
    <recommendedName>
        <fullName evidence="12">Mitochondrial import inner membrane translocase subunit</fullName>
    </recommendedName>
</protein>
<dbReference type="InterPro" id="IPR050673">
    <property type="entry name" value="Mito_inner_translocase_sub"/>
</dbReference>
<proteinExistence type="inferred from homology"/>
<feature type="domain" description="Tim10-like" evidence="13">
    <location>
        <begin position="24"/>
        <end position="86"/>
    </location>
</feature>
<evidence type="ECO:0000256" key="11">
    <source>
        <dbReference type="ARBA" id="ARBA00023186"/>
    </source>
</evidence>
<comment type="subunit">
    <text evidence="12">Heterohexamer.</text>
</comment>
<evidence type="ECO:0000256" key="1">
    <source>
        <dbReference type="ARBA" id="ARBA00004137"/>
    </source>
</evidence>
<dbReference type="SUPFAM" id="SSF144122">
    <property type="entry name" value="Tim10-like"/>
    <property type="match status" value="1"/>
</dbReference>
<evidence type="ECO:0000256" key="9">
    <source>
        <dbReference type="ARBA" id="ARBA00023128"/>
    </source>
</evidence>
<evidence type="ECO:0000313" key="14">
    <source>
        <dbReference type="EMBL" id="KAJ2893762.1"/>
    </source>
</evidence>
<comment type="domain">
    <text evidence="12">The twin CX3C motif contains 4 conserved Cys residues that form 2 disulfide bonds in the mitochondrial intermembrane space.</text>
</comment>
<keyword evidence="7 12" id="KW-0653">Protein transport</keyword>
<keyword evidence="6" id="KW-0862">Zinc</keyword>
<comment type="similarity">
    <text evidence="2 12">Belongs to the small Tim family.</text>
</comment>
<keyword evidence="11 12" id="KW-0143">Chaperone</keyword>
<keyword evidence="10 12" id="KW-1015">Disulfide bond</keyword>
<keyword evidence="5 12" id="KW-0999">Mitochondrion inner membrane</keyword>
<name>A0AAD5WMJ9_9PEZI</name>
<dbReference type="Gene3D" id="1.10.287.810">
    <property type="entry name" value="Mitochondrial import inner membrane translocase subunit tim13 like domains"/>
    <property type="match status" value="1"/>
</dbReference>
<dbReference type="EMBL" id="JAKWBI020000570">
    <property type="protein sequence ID" value="KAJ2893762.1"/>
    <property type="molecule type" value="Genomic_DNA"/>
</dbReference>
<keyword evidence="3 12" id="KW-0813">Transport</keyword>
<dbReference type="GO" id="GO:0015031">
    <property type="term" value="P:protein transport"/>
    <property type="evidence" value="ECO:0007669"/>
    <property type="project" value="UniProtKB-KW"/>
</dbReference>
<dbReference type="Pfam" id="PF02953">
    <property type="entry name" value="zf-Tim10_DDP"/>
    <property type="match status" value="1"/>
</dbReference>
<comment type="caution">
    <text evidence="14">The sequence shown here is derived from an EMBL/GenBank/DDBJ whole genome shotgun (WGS) entry which is preliminary data.</text>
</comment>
<comment type="subcellular location">
    <subcellularLocation>
        <location evidence="1 12">Mitochondrion inner membrane</location>
        <topology evidence="1 12">Peripheral membrane protein</topology>
        <orientation evidence="1 12">Intermembrane side</orientation>
    </subcellularLocation>
</comment>
<keyword evidence="9 12" id="KW-0496">Mitochondrion</keyword>
<evidence type="ECO:0000256" key="3">
    <source>
        <dbReference type="ARBA" id="ARBA00022448"/>
    </source>
</evidence>
<comment type="function">
    <text evidence="12">Mitochondrial intermembrane chaperone that participates in the import and insertion of some multi-pass transmembrane proteins into the mitochondrial inner membrane. Also required for the transfer of beta-barrel precursors from the TOM complex to the sorting and assembly machinery (SAM complex) of the outer membrane. Acts as a chaperone-like protein that protects the hydrophobic precursors from aggregation and guide them through the mitochondrial intermembrane space.</text>
</comment>
<dbReference type="PANTHER" id="PTHR13172">
    <property type="entry name" value="MITOCHONDRIAL IMPORT INNER MEMBRANE TRANSLOCASE SUBUNIT TIM9B"/>
    <property type="match status" value="1"/>
</dbReference>
<evidence type="ECO:0000256" key="6">
    <source>
        <dbReference type="ARBA" id="ARBA00022833"/>
    </source>
</evidence>